<dbReference type="PANTHER" id="PTHR37560">
    <property type="entry name" value="UPF0210 PROTEIN SPR0218"/>
    <property type="match status" value="1"/>
</dbReference>
<dbReference type="InterPro" id="IPR007841">
    <property type="entry name" value="UPF0210"/>
</dbReference>
<proteinExistence type="predicted"/>
<dbReference type="AlphaFoldDB" id="A0A832YX62"/>
<organism evidence="1 2">
    <name type="scientific">Ignisphaera aggregans</name>
    <dbReference type="NCBI Taxonomy" id="334771"/>
    <lineage>
        <taxon>Archaea</taxon>
        <taxon>Thermoproteota</taxon>
        <taxon>Thermoprotei</taxon>
        <taxon>Desulfurococcales</taxon>
        <taxon>Desulfurococcaceae</taxon>
        <taxon>Ignisphaera</taxon>
    </lineage>
</organism>
<protein>
    <submittedName>
        <fullName evidence="1">DUF711 family protein</fullName>
    </submittedName>
</protein>
<dbReference type="SUPFAM" id="SSF51998">
    <property type="entry name" value="PFL-like glycyl radical enzymes"/>
    <property type="match status" value="1"/>
</dbReference>
<dbReference type="Proteomes" id="UP000605805">
    <property type="component" value="Unassembled WGS sequence"/>
</dbReference>
<dbReference type="PANTHER" id="PTHR37560:SF2">
    <property type="entry name" value="DUF711 DOMAIN-CONTAINING PROTEIN"/>
    <property type="match status" value="1"/>
</dbReference>
<accession>A0A832YX62</accession>
<comment type="caution">
    <text evidence="1">The sequence shown here is derived from an EMBL/GenBank/DDBJ whole genome shotgun (WGS) entry which is preliminary data.</text>
</comment>
<sequence length="376" mass="41980">MLNKVGVDKWRFRGLIGKGLSMALIRALTLHVAPRNWSPHDIVDSVIELVSKVRDCIRTCGLNVWTLRAILPPLPASLDREWCQRLARMLASIDDILIAAFPLECESPCTDIILELIDNAHNIYGSIRCDSDTCLLRAVNKTLKKSVEPDTYTRFAITVGTWIETPYFPAAANVSMSMGISASLRYVDLVERALLHGDVEKLTEFIESSIRKLHSVALCSELPFRGIDLSLSPWMDESVGHLIEKLISAKIGSPGTINAVHSLNMFIKAIARKMRLNVIGFNEVMLSVAEDNILNERVKEGYVRLRDLVCYSLFCAPGLDMVAIPRSIDLDRLAIDVFTVHKYKMRTLIIRVIPVDAEPGTPIQLKNIGTTYVSLP</sequence>
<evidence type="ECO:0000313" key="1">
    <source>
        <dbReference type="EMBL" id="HIP56793.1"/>
    </source>
</evidence>
<dbReference type="Gene3D" id="3.20.70.20">
    <property type="match status" value="1"/>
</dbReference>
<dbReference type="Pfam" id="PF05167">
    <property type="entry name" value="DUF711"/>
    <property type="match status" value="1"/>
</dbReference>
<gene>
    <name evidence="1" type="ORF">EYH02_01800</name>
</gene>
<dbReference type="EMBL" id="DQTV01000037">
    <property type="protein sequence ID" value="HIP56793.1"/>
    <property type="molecule type" value="Genomic_DNA"/>
</dbReference>
<reference evidence="1" key="1">
    <citation type="journal article" date="2020" name="ISME J.">
        <title>Gammaproteobacteria mediating utilization of methyl-, sulfur- and petroleum organic compounds in deep ocean hydrothermal plumes.</title>
        <authorList>
            <person name="Zhou Z."/>
            <person name="Liu Y."/>
            <person name="Pan J."/>
            <person name="Cron B.R."/>
            <person name="Toner B.M."/>
            <person name="Anantharaman K."/>
            <person name="Breier J.A."/>
            <person name="Dick G.J."/>
            <person name="Li M."/>
        </authorList>
    </citation>
    <scope>NUCLEOTIDE SEQUENCE</scope>
    <source>
        <strain evidence="1">SZUA-1435</strain>
    </source>
</reference>
<evidence type="ECO:0000313" key="2">
    <source>
        <dbReference type="Proteomes" id="UP000605805"/>
    </source>
</evidence>
<name>A0A832YX62_9CREN</name>